<dbReference type="AlphaFoldDB" id="A0A316A728"/>
<feature type="domain" description="Phage tail tape measure protein" evidence="3">
    <location>
        <begin position="192"/>
        <end position="387"/>
    </location>
</feature>
<dbReference type="RefSeq" id="WP_109678436.1">
    <property type="nucleotide sequence ID" value="NZ_QGDT01000035.1"/>
</dbReference>
<keyword evidence="5" id="KW-1185">Reference proteome</keyword>
<proteinExistence type="predicted"/>
<dbReference type="PANTHER" id="PTHR37813:SF1">
    <property type="entry name" value="FELS-2 PROPHAGE PROTEIN"/>
    <property type="match status" value="1"/>
</dbReference>
<feature type="transmembrane region" description="Helical" evidence="2">
    <location>
        <begin position="539"/>
        <end position="568"/>
    </location>
</feature>
<dbReference type="EMBL" id="QGDT01000035">
    <property type="protein sequence ID" value="PWJ52624.1"/>
    <property type="molecule type" value="Genomic_DNA"/>
</dbReference>
<evidence type="ECO:0000313" key="4">
    <source>
        <dbReference type="EMBL" id="PWJ52624.1"/>
    </source>
</evidence>
<evidence type="ECO:0000313" key="5">
    <source>
        <dbReference type="Proteomes" id="UP000245880"/>
    </source>
</evidence>
<feature type="transmembrane region" description="Helical" evidence="2">
    <location>
        <begin position="495"/>
        <end position="519"/>
    </location>
</feature>
<protein>
    <submittedName>
        <fullName evidence="4">TP901 family phage tail tape measure protein</fullName>
    </submittedName>
</protein>
<keyword evidence="2" id="KW-0472">Membrane</keyword>
<gene>
    <name evidence="4" type="ORF">CLV98_1355</name>
</gene>
<accession>A0A316A728</accession>
<keyword evidence="1" id="KW-1188">Viral release from host cell</keyword>
<comment type="caution">
    <text evidence="4">The sequence shown here is derived from an EMBL/GenBank/DDBJ whole genome shotgun (WGS) entry which is preliminary data.</text>
</comment>
<dbReference type="InterPro" id="IPR010090">
    <property type="entry name" value="Phage_tape_meas"/>
</dbReference>
<feature type="transmembrane region" description="Helical" evidence="2">
    <location>
        <begin position="460"/>
        <end position="483"/>
    </location>
</feature>
<dbReference type="NCBIfam" id="TIGR01760">
    <property type="entry name" value="tape_meas_TP901"/>
    <property type="match status" value="1"/>
</dbReference>
<feature type="non-terminal residue" evidence="4">
    <location>
        <position position="645"/>
    </location>
</feature>
<reference evidence="4 5" key="1">
    <citation type="submission" date="2018-03" db="EMBL/GenBank/DDBJ databases">
        <title>Genomic Encyclopedia of Archaeal and Bacterial Type Strains, Phase II (KMG-II): from individual species to whole genera.</title>
        <authorList>
            <person name="Goeker M."/>
        </authorList>
    </citation>
    <scope>NUCLEOTIDE SEQUENCE [LARGE SCALE GENOMIC DNA]</scope>
    <source>
        <strain evidence="4 5">DSM 100346</strain>
    </source>
</reference>
<keyword evidence="2" id="KW-1133">Transmembrane helix</keyword>
<dbReference type="Gene3D" id="1.20.120.330">
    <property type="entry name" value="Nucleotidyltransferases domain 2"/>
    <property type="match status" value="1"/>
</dbReference>
<evidence type="ECO:0000259" key="3">
    <source>
        <dbReference type="Pfam" id="PF10145"/>
    </source>
</evidence>
<dbReference type="Proteomes" id="UP000245880">
    <property type="component" value="Unassembled WGS sequence"/>
</dbReference>
<dbReference type="PANTHER" id="PTHR37813">
    <property type="entry name" value="FELS-2 PROPHAGE PROTEIN"/>
    <property type="match status" value="1"/>
</dbReference>
<evidence type="ECO:0000256" key="2">
    <source>
        <dbReference type="SAM" id="Phobius"/>
    </source>
</evidence>
<sequence>MNLVENSVWNFDVNGKPALNALGELENKLGELKTAQKELTRGTKEWTDNKAEIKELEESIKKTRVEMGTAGMTVKQLEGYYKQLNKELKDLTPGTDQYIEKTKELQDVNTRLSNVRKDVRAVTEEADKSKSTWTNMKEWITGALSAFTLVNIMESLINFTREGIKMAATMSDAFGGIQKAAGMTEQEVKSLNTEIAKIDTRTAQDELLGIAQVGGQIGVAKDQMLGFVESVDKAVVALGDEFSGGAEEVASTMGTLSKLFKETKDLEAGKAINDIGSAINELGAAGTATGPVVTDFAMRMGQLGNLSPQISETLGLGAAFQELGLSAEISAGGLSNILLTASKDTATFATQVGLTEKEFIKLINSSPNEVILKLAESFRGMPTDKVVKNLDDLGIKSQEATKVMSLLSDQTDTVREKQLLAATAMKEGTSLTKEFGIMNNTAAAQLAKQEKALDELKTTLGAALLPALLNVTTGVIAFIKGIGAVPEFLRENKEMIAALGVAMVSLNWNLVTATASSLAHAAAEKGRLIWTESATAAQWLMNAAMTANPIGLVVAAIALFVGGLVTLYNNSETARNAINRLWQAVKDAASAVGSFFGLLSSENEKSLAKQKSDNDKYLSDKKGQEGKTAAEIAAANKATKEKELA</sequence>
<dbReference type="Pfam" id="PF10145">
    <property type="entry name" value="PhageMin_Tail"/>
    <property type="match status" value="1"/>
</dbReference>
<dbReference type="OrthoDB" id="840436at2"/>
<evidence type="ECO:0000256" key="1">
    <source>
        <dbReference type="ARBA" id="ARBA00022612"/>
    </source>
</evidence>
<keyword evidence="2" id="KW-0812">Transmembrane</keyword>
<organism evidence="4 5">
    <name type="scientific">Dyadobacter jejuensis</name>
    <dbReference type="NCBI Taxonomy" id="1082580"/>
    <lineage>
        <taxon>Bacteria</taxon>
        <taxon>Pseudomonadati</taxon>
        <taxon>Bacteroidota</taxon>
        <taxon>Cytophagia</taxon>
        <taxon>Cytophagales</taxon>
        <taxon>Spirosomataceae</taxon>
        <taxon>Dyadobacter</taxon>
    </lineage>
</organism>
<name>A0A316A728_9BACT</name>